<gene>
    <name evidence="2" type="ORF">PNU26_09325</name>
</gene>
<dbReference type="AlphaFoldDB" id="A0AAW6DCZ9"/>
<comment type="caution">
    <text evidence="2">The sequence shown here is derived from an EMBL/GenBank/DDBJ whole genome shotgun (WGS) entry which is preliminary data.</text>
</comment>
<evidence type="ECO:0000313" key="3">
    <source>
        <dbReference type="Proteomes" id="UP001210204"/>
    </source>
</evidence>
<proteinExistence type="predicted"/>
<sequence>MGIRKTTQKPKKHGLGSRSKNPKVVEKEEPKQPKLGNTSDVKIALTPAQLGKRPLGRSLFSPGQYKQEAVDVSSSIFDLDYKRIVNTKDYPIEMVDGSYIQLMAIRGKDLDSLSEMAVVRTLISFEMWLSTFSADRQIVSTTLPTDTISQQLDIKKHLSKVRTEKGQCSPRSRRYLQLEDREKKLMENLSFEEQIQNEMYNKEFVLFLYAPNLNELNRQVRLAMTKGNNDFVPYLLSKEKKYQILKQYNNQNEKI</sequence>
<reference evidence="2" key="1">
    <citation type="submission" date="2023-01" db="EMBL/GenBank/DDBJ databases">
        <title>Human gut microbiome strain richness.</title>
        <authorList>
            <person name="Chen-Liaw A."/>
        </authorList>
    </citation>
    <scope>NUCLEOTIDE SEQUENCE</scope>
    <source>
        <strain evidence="2">1001095st1_G4_1001095IJ_161003</strain>
    </source>
</reference>
<feature type="compositionally biased region" description="Basic residues" evidence="1">
    <location>
        <begin position="1"/>
        <end position="15"/>
    </location>
</feature>
<name>A0AAW6DCZ9_STRSL</name>
<dbReference type="Proteomes" id="UP001210204">
    <property type="component" value="Unassembled WGS sequence"/>
</dbReference>
<protein>
    <submittedName>
        <fullName evidence="2">Uncharacterized protein</fullName>
    </submittedName>
</protein>
<dbReference type="RefSeq" id="WP_230310609.1">
    <property type="nucleotide sequence ID" value="NZ_JADOZZ010000014.1"/>
</dbReference>
<organism evidence="2 3">
    <name type="scientific">Streptococcus salivarius</name>
    <dbReference type="NCBI Taxonomy" id="1304"/>
    <lineage>
        <taxon>Bacteria</taxon>
        <taxon>Bacillati</taxon>
        <taxon>Bacillota</taxon>
        <taxon>Bacilli</taxon>
        <taxon>Lactobacillales</taxon>
        <taxon>Streptococcaceae</taxon>
        <taxon>Streptococcus</taxon>
    </lineage>
</organism>
<evidence type="ECO:0000256" key="1">
    <source>
        <dbReference type="SAM" id="MobiDB-lite"/>
    </source>
</evidence>
<evidence type="ECO:0000313" key="2">
    <source>
        <dbReference type="EMBL" id="MDB8614594.1"/>
    </source>
</evidence>
<feature type="region of interest" description="Disordered" evidence="1">
    <location>
        <begin position="1"/>
        <end position="40"/>
    </location>
</feature>
<feature type="compositionally biased region" description="Basic and acidic residues" evidence="1">
    <location>
        <begin position="23"/>
        <end position="32"/>
    </location>
</feature>
<dbReference type="EMBL" id="JAQMJT010000013">
    <property type="protein sequence ID" value="MDB8614594.1"/>
    <property type="molecule type" value="Genomic_DNA"/>
</dbReference>
<accession>A0AAW6DCZ9</accession>